<dbReference type="EMBL" id="AM114193">
    <property type="protein sequence ID" value="CAJ37005.1"/>
    <property type="molecule type" value="Genomic_DNA"/>
</dbReference>
<name>Q0W3N8_METAR</name>
<accession>Q0W3N8</accession>
<reference evidence="1 2" key="1">
    <citation type="journal article" date="2006" name="Science">
        <title>Genome of rice cluster I archaea -- the key methane producers in the rice rhizosphere.</title>
        <authorList>
            <person name="Erkel C."/>
            <person name="Kube M."/>
            <person name="Reinhardt R."/>
            <person name="Liesack W."/>
        </authorList>
    </citation>
    <scope>NUCLEOTIDE SEQUENCE [LARGE SCALE GENOMIC DNA]</scope>
    <source>
        <strain evidence="2">DSM 22066 / NBRC 105507 / MRE50</strain>
    </source>
</reference>
<dbReference type="KEGG" id="rci:RCIA140"/>
<protein>
    <submittedName>
        <fullName evidence="1">Uncharacterized protein</fullName>
    </submittedName>
</protein>
<organism evidence="1 2">
    <name type="scientific">Methanocella arvoryzae (strain DSM 22066 / NBRC 105507 / MRE50)</name>
    <dbReference type="NCBI Taxonomy" id="351160"/>
    <lineage>
        <taxon>Archaea</taxon>
        <taxon>Methanobacteriati</taxon>
        <taxon>Methanobacteriota</taxon>
        <taxon>Stenosarchaea group</taxon>
        <taxon>Methanomicrobia</taxon>
        <taxon>Methanocellales</taxon>
        <taxon>Methanocellaceae</taxon>
        <taxon>Methanocella</taxon>
    </lineage>
</organism>
<evidence type="ECO:0000313" key="1">
    <source>
        <dbReference type="EMBL" id="CAJ37005.1"/>
    </source>
</evidence>
<dbReference type="AlphaFoldDB" id="Q0W3N8"/>
<dbReference type="Proteomes" id="UP000000663">
    <property type="component" value="Chromosome"/>
</dbReference>
<evidence type="ECO:0000313" key="2">
    <source>
        <dbReference type="Proteomes" id="UP000000663"/>
    </source>
</evidence>
<sequence length="78" mass="8561">MVAPKGASVPVFQVILDHICVLLACLCNSIDAAYTGGQTGKRKTRRSKPRKSRTFLITGVRGAFYKKPPSPPPQKHRL</sequence>
<proteinExistence type="predicted"/>
<gene>
    <name evidence="1" type="ORF">RCIA140</name>
</gene>
<dbReference type="STRING" id="351160.RCIA140"/>
<keyword evidence="2" id="KW-1185">Reference proteome</keyword>